<dbReference type="InterPro" id="IPR032675">
    <property type="entry name" value="LRR_dom_sf"/>
</dbReference>
<dbReference type="Gene3D" id="1.20.1280.50">
    <property type="match status" value="1"/>
</dbReference>
<sequence>MPPGERLKELHALDARMLPASVTGVVVTGKRPEGRSIQDMPVELLLEIFRIHATHCKNTSSRTAWMGILLVCSDWYRVACDASELWRVIHVGSNIDWLRLCLKRSARSLVDLHFSGLPTATIDAAVPLVIPHTQRVRAIHLTGHGQLSPHIYHLFAHPLPALEELSVLPAEWRSRREAELVPWAQGYDGMRSLALSGVSIPRDPAFYRNMRSLELHECCCIASEFTIDDLVLALNAAASTLEELELSRFDPVIPVHPQTLTRQLPDVHLKRLRGFYMDEHFHVVSRLCKHLTLPPDAFLHLRIYVTHADQLRYTNGAAVLADIVPPGVCHVLESITDMAVTIGREAYSIRARNVPLKPVPPSFSSDGAPIDRVVVDTLGWKPDRLPGLRGMLRVYTAGLLTGLSITLEGTEYPAPEWRSLFAALRLLEKLAIVDRSHLNPTVAFDALSAPAGDLGSVLDKHARSSESVLCPSLRTLRLEGLVQRYEMERVFDALCRALRSRAVVGHRLEELVVDPGFRASGDTRVEMEERLNALKPLVGALILR</sequence>
<gene>
    <name evidence="1" type="ORF">OH76DRAFT_475977</name>
</gene>
<keyword evidence="2" id="KW-1185">Reference proteome</keyword>
<dbReference type="AlphaFoldDB" id="A0A371CI76"/>
<reference evidence="1 2" key="1">
    <citation type="journal article" date="2018" name="Biotechnol. Biofuels">
        <title>Integrative visual omics of the white-rot fungus Polyporus brumalis exposes the biotechnological potential of its oxidative enzymes for delignifying raw plant biomass.</title>
        <authorList>
            <person name="Miyauchi S."/>
            <person name="Rancon A."/>
            <person name="Drula E."/>
            <person name="Hage H."/>
            <person name="Chaduli D."/>
            <person name="Favel A."/>
            <person name="Grisel S."/>
            <person name="Henrissat B."/>
            <person name="Herpoel-Gimbert I."/>
            <person name="Ruiz-Duenas F.J."/>
            <person name="Chevret D."/>
            <person name="Hainaut M."/>
            <person name="Lin J."/>
            <person name="Wang M."/>
            <person name="Pangilinan J."/>
            <person name="Lipzen A."/>
            <person name="Lesage-Meessen L."/>
            <person name="Navarro D."/>
            <person name="Riley R."/>
            <person name="Grigoriev I.V."/>
            <person name="Zhou S."/>
            <person name="Raouche S."/>
            <person name="Rosso M.N."/>
        </authorList>
    </citation>
    <scope>NUCLEOTIDE SEQUENCE [LARGE SCALE GENOMIC DNA]</scope>
    <source>
        <strain evidence="1 2">BRFM 1820</strain>
    </source>
</reference>
<organism evidence="1 2">
    <name type="scientific">Lentinus brumalis</name>
    <dbReference type="NCBI Taxonomy" id="2498619"/>
    <lineage>
        <taxon>Eukaryota</taxon>
        <taxon>Fungi</taxon>
        <taxon>Dikarya</taxon>
        <taxon>Basidiomycota</taxon>
        <taxon>Agaricomycotina</taxon>
        <taxon>Agaricomycetes</taxon>
        <taxon>Polyporales</taxon>
        <taxon>Polyporaceae</taxon>
        <taxon>Lentinus</taxon>
    </lineage>
</organism>
<dbReference type="STRING" id="139420.A0A371CI76"/>
<dbReference type="Gene3D" id="3.80.10.10">
    <property type="entry name" value="Ribonuclease Inhibitor"/>
    <property type="match status" value="1"/>
</dbReference>
<dbReference type="PANTHER" id="PTHR38926">
    <property type="entry name" value="F-BOX DOMAIN CONTAINING PROTEIN, EXPRESSED"/>
    <property type="match status" value="1"/>
</dbReference>
<dbReference type="OrthoDB" id="2734604at2759"/>
<dbReference type="PANTHER" id="PTHR38926:SF5">
    <property type="entry name" value="F-BOX AND LEUCINE-RICH REPEAT PROTEIN 6"/>
    <property type="match status" value="1"/>
</dbReference>
<dbReference type="EMBL" id="KZ857605">
    <property type="protein sequence ID" value="RDX39971.1"/>
    <property type="molecule type" value="Genomic_DNA"/>
</dbReference>
<dbReference type="Proteomes" id="UP000256964">
    <property type="component" value="Unassembled WGS sequence"/>
</dbReference>
<evidence type="ECO:0000313" key="1">
    <source>
        <dbReference type="EMBL" id="RDX39971.1"/>
    </source>
</evidence>
<name>A0A371CI76_9APHY</name>
<proteinExistence type="predicted"/>
<protein>
    <submittedName>
        <fullName evidence="1">Uncharacterized protein</fullName>
    </submittedName>
</protein>
<accession>A0A371CI76</accession>
<evidence type="ECO:0000313" key="2">
    <source>
        <dbReference type="Proteomes" id="UP000256964"/>
    </source>
</evidence>